<keyword evidence="2" id="KW-1185">Reference proteome</keyword>
<gene>
    <name evidence="1" type="ORF">IE53DRAFT_320972</name>
</gene>
<proteinExistence type="predicted"/>
<evidence type="ECO:0000313" key="2">
    <source>
        <dbReference type="Proteomes" id="UP000245626"/>
    </source>
</evidence>
<evidence type="ECO:0000313" key="1">
    <source>
        <dbReference type="EMBL" id="PWN47579.1"/>
    </source>
</evidence>
<sequence length="781" mass="82777">MGDSSKMSHEERWNSHRSEAEDAPTPAATPASPYNEFEDSPGTYSAARSRAGSSAQAPFYSAESSAAPTPPKRSGGVDAEDEDVKIAIMALGAMKSLDGKARASAGSESDTASAGTDVQALDTPTRTSSAMSNSSVTSTALSSPSSTPATELTQDSDSTSPPVNLRSVAATLADLPADFQFPAVIQDENGNEVRVDSEMLKDADFLKRVSHLPIVRGTLRAYELGKQKSRMVKYGADFVESSVKTISRPVVSRLGASLGEKGVEQLDDFACRQLDRLYPASATTPTREEKQRILSELEERERTEWQHMDEEEKSKRKKAFIAAKMEEKEREAVVSELRQRKGKAKANEAVGAPPSDSDRSDPVANGKEESKALVKSGEARGEDQVSSANAAKTSRWGSMLVEAGVTAGGLSAAMSEESMKSLKYCLQWLQYATAHIEHQITVLRDLIVKLNHGELDMSSTAAQNLTNIKGDVVNTIRGVVDVVSKYAGGALPEPARNSVKAFILSLPARWANVNRSSAANTPGGYFGGSPSSPSFSAAHLSGGASAAAQVAARRGSTSSSRNSMQAVATAQAANKVLTLAIESLDILRSVTIVFGESLDRADLWVERLRVLGIQRKRQHEAAAAERIEGSAGSSSGGRPHWENARGYSMNGRSGSPSADSDVSMATTGSTKRRRVKNRNSGSGRTSHSPGPGHHHRVSHSPMMSDDENLTETEKGGTTTTVSSSSVVFHHGAVASASATGGSAAHRRKTRASIGGSKYHPSLTPTFAHSPLHPDAGSEERS</sequence>
<dbReference type="Proteomes" id="UP000245626">
    <property type="component" value="Unassembled WGS sequence"/>
</dbReference>
<name>A0ACD0NP62_9BASI</name>
<organism evidence="1 2">
    <name type="scientific">Violaceomyces palustris</name>
    <dbReference type="NCBI Taxonomy" id="1673888"/>
    <lineage>
        <taxon>Eukaryota</taxon>
        <taxon>Fungi</taxon>
        <taxon>Dikarya</taxon>
        <taxon>Basidiomycota</taxon>
        <taxon>Ustilaginomycotina</taxon>
        <taxon>Ustilaginomycetes</taxon>
        <taxon>Violaceomycetales</taxon>
        <taxon>Violaceomycetaceae</taxon>
        <taxon>Violaceomyces</taxon>
    </lineage>
</organism>
<accession>A0ACD0NP62</accession>
<protein>
    <submittedName>
        <fullName evidence="1">Opi1-domain-containing protein</fullName>
    </submittedName>
</protein>
<dbReference type="EMBL" id="KZ820393">
    <property type="protein sequence ID" value="PWN47579.1"/>
    <property type="molecule type" value="Genomic_DNA"/>
</dbReference>
<reference evidence="1 2" key="1">
    <citation type="journal article" date="2018" name="Mol. Biol. Evol.">
        <title>Broad Genomic Sampling Reveals a Smut Pathogenic Ancestry of the Fungal Clade Ustilaginomycotina.</title>
        <authorList>
            <person name="Kijpornyongpan T."/>
            <person name="Mondo S.J."/>
            <person name="Barry K."/>
            <person name="Sandor L."/>
            <person name="Lee J."/>
            <person name="Lipzen A."/>
            <person name="Pangilinan J."/>
            <person name="LaButti K."/>
            <person name="Hainaut M."/>
            <person name="Henrissat B."/>
            <person name="Grigoriev I.V."/>
            <person name="Spatafora J.W."/>
            <person name="Aime M.C."/>
        </authorList>
    </citation>
    <scope>NUCLEOTIDE SEQUENCE [LARGE SCALE GENOMIC DNA]</scope>
    <source>
        <strain evidence="1 2">SA 807</strain>
    </source>
</reference>